<dbReference type="GO" id="GO:0051082">
    <property type="term" value="F:unfolded protein binding"/>
    <property type="evidence" value="ECO:0007669"/>
    <property type="project" value="InterPro"/>
</dbReference>
<dbReference type="EMBL" id="KZ994101">
    <property type="protein sequence ID" value="RKO93836.1"/>
    <property type="molecule type" value="Genomic_DNA"/>
</dbReference>
<dbReference type="PANTHER" id="PTHR24078:SF553">
    <property type="entry name" value="DNAJ HOMOLOG SUBFAMILY B MEMBER 5"/>
    <property type="match status" value="1"/>
</dbReference>
<protein>
    <submittedName>
        <fullName evidence="3">Uncharacterized protein</fullName>
    </submittedName>
</protein>
<dbReference type="Gene3D" id="2.60.260.20">
    <property type="entry name" value="Urease metallochaperone UreE, N-terminal domain"/>
    <property type="match status" value="1"/>
</dbReference>
<evidence type="ECO:0000313" key="4">
    <source>
        <dbReference type="Proteomes" id="UP000269721"/>
    </source>
</evidence>
<dbReference type="GO" id="GO:0006413">
    <property type="term" value="P:translational initiation"/>
    <property type="evidence" value="ECO:0007669"/>
    <property type="project" value="TreeGrafter"/>
</dbReference>
<gene>
    <name evidence="3" type="ORF">BDK51DRAFT_42975</name>
</gene>
<dbReference type="GO" id="GO:0051087">
    <property type="term" value="F:protein-folding chaperone binding"/>
    <property type="evidence" value="ECO:0007669"/>
    <property type="project" value="TreeGrafter"/>
</dbReference>
<dbReference type="GO" id="GO:0005829">
    <property type="term" value="C:cytosol"/>
    <property type="evidence" value="ECO:0007669"/>
    <property type="project" value="TreeGrafter"/>
</dbReference>
<accession>A0A4P9WS76</accession>
<reference evidence="4" key="1">
    <citation type="journal article" date="2018" name="Nat. Microbiol.">
        <title>Leveraging single-cell genomics to expand the fungal tree of life.</title>
        <authorList>
            <person name="Ahrendt S.R."/>
            <person name="Quandt C.A."/>
            <person name="Ciobanu D."/>
            <person name="Clum A."/>
            <person name="Salamov A."/>
            <person name="Andreopoulos B."/>
            <person name="Cheng J.F."/>
            <person name="Woyke T."/>
            <person name="Pelin A."/>
            <person name="Henrissat B."/>
            <person name="Reynolds N.K."/>
            <person name="Benny G.L."/>
            <person name="Smith M.E."/>
            <person name="James T.Y."/>
            <person name="Grigoriev I.V."/>
        </authorList>
    </citation>
    <scope>NUCLEOTIDE SEQUENCE [LARGE SCALE GENOMIC DNA]</scope>
</reference>
<keyword evidence="1" id="KW-0143">Chaperone</keyword>
<evidence type="ECO:0000313" key="3">
    <source>
        <dbReference type="EMBL" id="RKO93836.1"/>
    </source>
</evidence>
<dbReference type="OrthoDB" id="10250354at2759"/>
<dbReference type="InterPro" id="IPR008971">
    <property type="entry name" value="HSP40/DnaJ_pept-bd"/>
</dbReference>
<dbReference type="AlphaFoldDB" id="A0A4P9WS76"/>
<feature type="region of interest" description="Disordered" evidence="2">
    <location>
        <begin position="15"/>
        <end position="56"/>
    </location>
</feature>
<sequence length="127" mass="13580">MENWKTGTFFSGQVGGMSGAMSDDDDRTGGFLDLEDSVAEGTPGAGGPGAKARPFAPQSVTRWLPVALEDRSTGTTKRLKVTRRRQNGTSAEKILTINVTPVWNAGIKIRFAGEGYELPSDCAQETE</sequence>
<dbReference type="SUPFAM" id="SSF49493">
    <property type="entry name" value="HSP40/DnaJ peptide-binding domain"/>
    <property type="match status" value="1"/>
</dbReference>
<dbReference type="PANTHER" id="PTHR24078">
    <property type="entry name" value="DNAJ HOMOLOG SUBFAMILY C MEMBER"/>
    <property type="match status" value="1"/>
</dbReference>
<organism evidence="3 4">
    <name type="scientific">Blyttiomyces helicus</name>
    <dbReference type="NCBI Taxonomy" id="388810"/>
    <lineage>
        <taxon>Eukaryota</taxon>
        <taxon>Fungi</taxon>
        <taxon>Fungi incertae sedis</taxon>
        <taxon>Chytridiomycota</taxon>
        <taxon>Chytridiomycota incertae sedis</taxon>
        <taxon>Chytridiomycetes</taxon>
        <taxon>Chytridiomycetes incertae sedis</taxon>
        <taxon>Blyttiomyces</taxon>
    </lineage>
</organism>
<dbReference type="InterPro" id="IPR051339">
    <property type="entry name" value="DnaJ_subfamily_B"/>
</dbReference>
<evidence type="ECO:0000256" key="2">
    <source>
        <dbReference type="SAM" id="MobiDB-lite"/>
    </source>
</evidence>
<dbReference type="GO" id="GO:0006457">
    <property type="term" value="P:protein folding"/>
    <property type="evidence" value="ECO:0007669"/>
    <property type="project" value="InterPro"/>
</dbReference>
<evidence type="ECO:0000256" key="1">
    <source>
        <dbReference type="ARBA" id="ARBA00023186"/>
    </source>
</evidence>
<proteinExistence type="predicted"/>
<name>A0A4P9WS76_9FUNG</name>
<keyword evidence="4" id="KW-1185">Reference proteome</keyword>
<dbReference type="Proteomes" id="UP000269721">
    <property type="component" value="Unassembled WGS sequence"/>
</dbReference>